<evidence type="ECO:0000313" key="3">
    <source>
        <dbReference type="EMBL" id="KAF2005447.1"/>
    </source>
</evidence>
<dbReference type="Proteomes" id="UP000799779">
    <property type="component" value="Unassembled WGS sequence"/>
</dbReference>
<keyword evidence="4" id="KW-1185">Reference proteome</keyword>
<sequence length="465" mass="51070">MSSTWKIFSIIIQCSFVLAQNSQLPSTFQSEVPGQTVVVTTIGTQTWNQTFIPTSLSQYATITSPTTITTTDTAGQIIVIKVLAGGLAWWAIPKPGAPLIKPPQIPLQIQPTKAPDLSKTEDTKPSASVTSETTSSSSLRPHKTQIAWVQDVGKVNWKHFWGQIPVALPERQLKCSFPNDDPAIFEANDAHDRVRTFCKEKNGQKLSIDGNDADGTGVTRKEVLADIESFCKRIAGKELPGEGGISGTHYQLAGDSSAVLEAFYDRGCESEEGKAKSYTVDERSCVRFLSRAAQECNTHDPTSNKTWGGEVVDTGNCAKFYLSTNLVETYGCTPNEESIWTPVHGIKMVDAERAIDAYCNEDLTLDLNYQSDGQFHEKPPKGVSNWNFIDGIDYRIHMTAMFVNGTTEDNCWTKRPYSTKGEECKRKLRKAMSNCDGRAIAGLRDKTPNGCTQWIIAGSVTSNTS</sequence>
<dbReference type="EMBL" id="ML977563">
    <property type="protein sequence ID" value="KAF2005447.1"/>
    <property type="molecule type" value="Genomic_DNA"/>
</dbReference>
<organism evidence="3 4">
    <name type="scientific">Amniculicola lignicola CBS 123094</name>
    <dbReference type="NCBI Taxonomy" id="1392246"/>
    <lineage>
        <taxon>Eukaryota</taxon>
        <taxon>Fungi</taxon>
        <taxon>Dikarya</taxon>
        <taxon>Ascomycota</taxon>
        <taxon>Pezizomycotina</taxon>
        <taxon>Dothideomycetes</taxon>
        <taxon>Pleosporomycetidae</taxon>
        <taxon>Pleosporales</taxon>
        <taxon>Amniculicolaceae</taxon>
        <taxon>Amniculicola</taxon>
    </lineage>
</organism>
<feature type="chain" id="PRO_5025646274" description="Ecp2 effector protein domain-containing protein" evidence="2">
    <location>
        <begin position="20"/>
        <end position="465"/>
    </location>
</feature>
<dbReference type="OrthoDB" id="3641180at2759"/>
<evidence type="ECO:0000313" key="4">
    <source>
        <dbReference type="Proteomes" id="UP000799779"/>
    </source>
</evidence>
<evidence type="ECO:0000256" key="2">
    <source>
        <dbReference type="SAM" id="SignalP"/>
    </source>
</evidence>
<proteinExistence type="predicted"/>
<feature type="signal peptide" evidence="2">
    <location>
        <begin position="1"/>
        <end position="19"/>
    </location>
</feature>
<reference evidence="3" key="1">
    <citation type="journal article" date="2020" name="Stud. Mycol.">
        <title>101 Dothideomycetes genomes: a test case for predicting lifestyles and emergence of pathogens.</title>
        <authorList>
            <person name="Haridas S."/>
            <person name="Albert R."/>
            <person name="Binder M."/>
            <person name="Bloem J."/>
            <person name="Labutti K."/>
            <person name="Salamov A."/>
            <person name="Andreopoulos B."/>
            <person name="Baker S."/>
            <person name="Barry K."/>
            <person name="Bills G."/>
            <person name="Bluhm B."/>
            <person name="Cannon C."/>
            <person name="Castanera R."/>
            <person name="Culley D."/>
            <person name="Daum C."/>
            <person name="Ezra D."/>
            <person name="Gonzalez J."/>
            <person name="Henrissat B."/>
            <person name="Kuo A."/>
            <person name="Liang C."/>
            <person name="Lipzen A."/>
            <person name="Lutzoni F."/>
            <person name="Magnuson J."/>
            <person name="Mondo S."/>
            <person name="Nolan M."/>
            <person name="Ohm R."/>
            <person name="Pangilinan J."/>
            <person name="Park H.-J."/>
            <person name="Ramirez L."/>
            <person name="Alfaro M."/>
            <person name="Sun H."/>
            <person name="Tritt A."/>
            <person name="Yoshinaga Y."/>
            <person name="Zwiers L.-H."/>
            <person name="Turgeon B."/>
            <person name="Goodwin S."/>
            <person name="Spatafora J."/>
            <person name="Crous P."/>
            <person name="Grigoriev I."/>
        </authorList>
    </citation>
    <scope>NUCLEOTIDE SEQUENCE</scope>
    <source>
        <strain evidence="3">CBS 123094</strain>
    </source>
</reference>
<feature type="compositionally biased region" description="Low complexity" evidence="1">
    <location>
        <begin position="126"/>
        <end position="138"/>
    </location>
</feature>
<keyword evidence="2" id="KW-0732">Signal</keyword>
<accession>A0A6A5WV30</accession>
<name>A0A6A5WV30_9PLEO</name>
<feature type="region of interest" description="Disordered" evidence="1">
    <location>
        <begin position="110"/>
        <end position="141"/>
    </location>
</feature>
<dbReference type="AlphaFoldDB" id="A0A6A5WV30"/>
<protein>
    <recommendedName>
        <fullName evidence="5">Ecp2 effector protein domain-containing protein</fullName>
    </recommendedName>
</protein>
<gene>
    <name evidence="3" type="ORF">P154DRAFT_559961</name>
</gene>
<evidence type="ECO:0008006" key="5">
    <source>
        <dbReference type="Google" id="ProtNLM"/>
    </source>
</evidence>
<evidence type="ECO:0000256" key="1">
    <source>
        <dbReference type="SAM" id="MobiDB-lite"/>
    </source>
</evidence>